<evidence type="ECO:0000313" key="2">
    <source>
        <dbReference type="Proteomes" id="UP001172083"/>
    </source>
</evidence>
<protein>
    <submittedName>
        <fullName evidence="1">Uncharacterized protein</fullName>
    </submittedName>
</protein>
<proteinExistence type="predicted"/>
<accession>A0ABT8L9S4</accession>
<sequence>MKSSTLQRIKDICAAFNHEVAMKKSVLQITGTHQISITSPGTNLYDLTYHSAPDTSDTIHCNDKHVTYLILEILCRTTICAVAKKEYTLDLSTFLAEEGMALAKKFTAQLTDNPQSALKIVGNRYVLEYHNGRILIADDVFFDKTYPLLMKLDTFKKEQKRFLKRKL</sequence>
<gene>
    <name evidence="1" type="ORF">QQ020_20225</name>
</gene>
<reference evidence="1" key="1">
    <citation type="submission" date="2023-06" db="EMBL/GenBank/DDBJ databases">
        <title>Genomic of Agaribacillus aureum.</title>
        <authorList>
            <person name="Wang G."/>
        </authorList>
    </citation>
    <scope>NUCLEOTIDE SEQUENCE</scope>
    <source>
        <strain evidence="1">BMA12</strain>
    </source>
</reference>
<dbReference type="RefSeq" id="WP_346759752.1">
    <property type="nucleotide sequence ID" value="NZ_JAUJEB010000004.1"/>
</dbReference>
<comment type="caution">
    <text evidence="1">The sequence shown here is derived from an EMBL/GenBank/DDBJ whole genome shotgun (WGS) entry which is preliminary data.</text>
</comment>
<dbReference type="EMBL" id="JAUJEB010000004">
    <property type="protein sequence ID" value="MDN5214418.1"/>
    <property type="molecule type" value="Genomic_DNA"/>
</dbReference>
<keyword evidence="2" id="KW-1185">Reference proteome</keyword>
<organism evidence="1 2">
    <name type="scientific">Agaribacillus aureus</name>
    <dbReference type="NCBI Taxonomy" id="3051825"/>
    <lineage>
        <taxon>Bacteria</taxon>
        <taxon>Pseudomonadati</taxon>
        <taxon>Bacteroidota</taxon>
        <taxon>Cytophagia</taxon>
        <taxon>Cytophagales</taxon>
        <taxon>Splendidivirgaceae</taxon>
        <taxon>Agaribacillus</taxon>
    </lineage>
</organism>
<dbReference type="Proteomes" id="UP001172083">
    <property type="component" value="Unassembled WGS sequence"/>
</dbReference>
<evidence type="ECO:0000313" key="1">
    <source>
        <dbReference type="EMBL" id="MDN5214418.1"/>
    </source>
</evidence>
<name>A0ABT8L9S4_9BACT</name>